<organism evidence="6 7">
    <name type="scientific">Oikopleura dioica</name>
    <name type="common">Tunicate</name>
    <dbReference type="NCBI Taxonomy" id="34765"/>
    <lineage>
        <taxon>Eukaryota</taxon>
        <taxon>Metazoa</taxon>
        <taxon>Chordata</taxon>
        <taxon>Tunicata</taxon>
        <taxon>Appendicularia</taxon>
        <taxon>Copelata</taxon>
        <taxon>Oikopleuridae</taxon>
        <taxon>Oikopleura</taxon>
    </lineage>
</organism>
<accession>A0ABN7RPC1</accession>
<gene>
    <name evidence="6" type="ORF">OKIOD_LOCUS1551</name>
</gene>
<dbReference type="EMBL" id="OU015568">
    <property type="protein sequence ID" value="CAG5081921.1"/>
    <property type="molecule type" value="Genomic_DNA"/>
</dbReference>
<keyword evidence="7" id="KW-1185">Reference proteome</keyword>
<keyword evidence="2" id="KW-0768">Sushi</keyword>
<keyword evidence="3" id="KW-1133">Transmembrane helix</keyword>
<dbReference type="InterPro" id="IPR042235">
    <property type="entry name" value="ZP-C_dom"/>
</dbReference>
<evidence type="ECO:0000259" key="5">
    <source>
        <dbReference type="PROSITE" id="PS51034"/>
    </source>
</evidence>
<sequence>MTSLLVRRNQFVKPAEIKEENQLEEEAALEDAPLELEEFDQEIDFFSEEIPSKPVGTASSCPAPHSVKNASFDYKANSSTASYSCNPGFCFENERTRTIISDCKDASWSAVPSCQPCDACELPEVETNQNSVWNENDWTATISCVEEEAVLKPGTDIRETKISCIEGKRWNKPMPVCSKPSKINCGDDHIEVIVDKNLFKAKRWEASSSNVFLHGNSNGLMSIDEVDSSCFAKEDEEGNYRVRIQAPFMGQCGTKATVEDGNYVFENKVKWRMETDFTVKDAEVLDFSCKYRGVFMAGISQPVKIAINTKTYQDPRTNQDFTVSMSVYDHANFTGLVNNIPLLHRGKRYFVDLHLHSEQIGTPFLKYCYGSKNYVSEAELREKYKTETSSSGIRSMVVNGCPAAGTLVRLEESPNSFQSRYSFMFPKIGIQGRVDLQFVYLHCEIEFKPAGFKPNCENSMFEQVLRQNFDTLNGPAPQKLLRKFGPRFNQDSTIDGESRQDAVWKINCQVPLFKNAPRCLKQQEEAKNRQRRSLRRTNMAVGFGPIIFPENENDEIDEEVVVEEVLRSSKLFVDENSGEIEVKEEEVEVIPNSQVDQIEILWKQHRTKKSLIIRGMAFGCVFLFFLSMFVSSRVSCFPKSDKELNISSKF</sequence>
<evidence type="ECO:0000256" key="2">
    <source>
        <dbReference type="PROSITE-ProRule" id="PRU00302"/>
    </source>
</evidence>
<evidence type="ECO:0000259" key="4">
    <source>
        <dbReference type="PROSITE" id="PS50923"/>
    </source>
</evidence>
<proteinExistence type="predicted"/>
<feature type="domain" description="ZP" evidence="5">
    <location>
        <begin position="184"/>
        <end position="463"/>
    </location>
</feature>
<dbReference type="SMART" id="SM00241">
    <property type="entry name" value="ZP"/>
    <property type="match status" value="1"/>
</dbReference>
<dbReference type="Proteomes" id="UP001158576">
    <property type="component" value="Chromosome PAR"/>
</dbReference>
<reference evidence="6 7" key="1">
    <citation type="submission" date="2021-04" db="EMBL/GenBank/DDBJ databases">
        <authorList>
            <person name="Bliznina A."/>
        </authorList>
    </citation>
    <scope>NUCLEOTIDE SEQUENCE [LARGE SCALE GENOMIC DNA]</scope>
</reference>
<dbReference type="CDD" id="cd00033">
    <property type="entry name" value="CCP"/>
    <property type="match status" value="1"/>
</dbReference>
<dbReference type="Gene3D" id="2.60.40.3210">
    <property type="entry name" value="Zona pellucida, ZP-N domain"/>
    <property type="match status" value="1"/>
</dbReference>
<dbReference type="InterPro" id="IPR035976">
    <property type="entry name" value="Sushi/SCR/CCP_sf"/>
</dbReference>
<dbReference type="SUPFAM" id="SSF57535">
    <property type="entry name" value="Complement control module/SCR domain"/>
    <property type="match status" value="1"/>
</dbReference>
<dbReference type="Pfam" id="PF23344">
    <property type="entry name" value="ZP-N"/>
    <property type="match status" value="1"/>
</dbReference>
<dbReference type="InterPro" id="IPR055356">
    <property type="entry name" value="ZP-N"/>
</dbReference>
<dbReference type="Gene3D" id="2.60.40.4100">
    <property type="entry name" value="Zona pellucida, ZP-C domain"/>
    <property type="match status" value="1"/>
</dbReference>
<dbReference type="Gene3D" id="2.10.70.10">
    <property type="entry name" value="Complement Module, domain 1"/>
    <property type="match status" value="1"/>
</dbReference>
<protein>
    <submittedName>
        <fullName evidence="6">Oidioi.mRNA.OKI2018_I69.PAR.g9993.t1.cds</fullName>
    </submittedName>
</protein>
<dbReference type="InterPro" id="IPR000436">
    <property type="entry name" value="Sushi_SCR_CCP_dom"/>
</dbReference>
<dbReference type="PROSITE" id="PS51034">
    <property type="entry name" value="ZP_2"/>
    <property type="match status" value="1"/>
</dbReference>
<evidence type="ECO:0000256" key="3">
    <source>
        <dbReference type="SAM" id="Phobius"/>
    </source>
</evidence>
<keyword evidence="1" id="KW-1015">Disulfide bond</keyword>
<dbReference type="InterPro" id="IPR001507">
    <property type="entry name" value="ZP_dom"/>
</dbReference>
<dbReference type="PROSITE" id="PS50923">
    <property type="entry name" value="SUSHI"/>
    <property type="match status" value="1"/>
</dbReference>
<keyword evidence="3" id="KW-0472">Membrane</keyword>
<evidence type="ECO:0000313" key="6">
    <source>
        <dbReference type="EMBL" id="CAG5081921.1"/>
    </source>
</evidence>
<feature type="domain" description="Sushi" evidence="4">
    <location>
        <begin position="59"/>
        <end position="116"/>
    </location>
</feature>
<name>A0ABN7RPC1_OIKDI</name>
<evidence type="ECO:0000313" key="7">
    <source>
        <dbReference type="Proteomes" id="UP001158576"/>
    </source>
</evidence>
<comment type="caution">
    <text evidence="2">Lacks conserved residue(s) required for the propagation of feature annotation.</text>
</comment>
<evidence type="ECO:0000256" key="1">
    <source>
        <dbReference type="ARBA" id="ARBA00023157"/>
    </source>
</evidence>
<feature type="transmembrane region" description="Helical" evidence="3">
    <location>
        <begin position="611"/>
        <end position="630"/>
    </location>
</feature>
<keyword evidence="3" id="KW-0812">Transmembrane</keyword>